<dbReference type="PROSITE" id="PS50196">
    <property type="entry name" value="RANBD1"/>
    <property type="match status" value="1"/>
</dbReference>
<feature type="compositionally biased region" description="Acidic residues" evidence="1">
    <location>
        <begin position="63"/>
        <end position="74"/>
    </location>
</feature>
<sequence length="413" mass="43700">MADDSKQQDPMDKDVSDTSTEQPTTSTDSTREKAVKRKWQPDTPHKDTPAGDDAQKRPRAEDEGNDNGDSEGEQMETTTESRSTTEAKTPPPSKNVFKAFGGGGSKASWDDFAEETSPKQTTPPSTAKAPTFGTPSGSWGFGSSLGTGFATPGAWKASGGGMSLSDLAKSGTGGFSFAPPPQLPTASPAKPGMGVAETPARQMSKMAIVGAGPFPSTKKSLFSSYSSQAPSFSSQGSGTADNASFQELLAKKNAEPANANAATNGSADEITKPPPPPSSPAPQVFANGEENETTIHNCRCKLLVFEDQWKERGAGYLRINRSQKKPYRARIIMRKDATHQVLLNVALVPGMTCKKRDANAVAFVASDDKGLTSFVLRLKNATEADNFIEGWNNAIQEIENGKDPEADQAGGEN</sequence>
<dbReference type="InterPro" id="IPR045255">
    <property type="entry name" value="RanBP1-like"/>
</dbReference>
<feature type="region of interest" description="Disordered" evidence="1">
    <location>
        <begin position="173"/>
        <end position="197"/>
    </location>
</feature>
<gene>
    <name evidence="3" type="ORF">HK097_003614</name>
</gene>
<dbReference type="PANTHER" id="PTHR23138">
    <property type="entry name" value="RAN BINDING PROTEIN"/>
    <property type="match status" value="1"/>
</dbReference>
<reference evidence="3" key="1">
    <citation type="submission" date="2020-05" db="EMBL/GenBank/DDBJ databases">
        <title>Phylogenomic resolution of chytrid fungi.</title>
        <authorList>
            <person name="Stajich J.E."/>
            <person name="Amses K."/>
            <person name="Simmons R."/>
            <person name="Seto K."/>
            <person name="Myers J."/>
            <person name="Bonds A."/>
            <person name="Quandt C.A."/>
            <person name="Barry K."/>
            <person name="Liu P."/>
            <person name="Grigoriev I."/>
            <person name="Longcore J.E."/>
            <person name="James T.Y."/>
        </authorList>
    </citation>
    <scope>NUCLEOTIDE SEQUENCE</scope>
    <source>
        <strain evidence="3">JEL0318</strain>
    </source>
</reference>
<evidence type="ECO:0000259" key="2">
    <source>
        <dbReference type="PROSITE" id="PS50196"/>
    </source>
</evidence>
<feature type="domain" description="RanBD1" evidence="2">
    <location>
        <begin position="272"/>
        <end position="400"/>
    </location>
</feature>
<feature type="compositionally biased region" description="Low complexity" evidence="1">
    <location>
        <begin position="76"/>
        <end position="86"/>
    </location>
</feature>
<dbReference type="Proteomes" id="UP001212841">
    <property type="component" value="Unassembled WGS sequence"/>
</dbReference>
<evidence type="ECO:0000313" key="3">
    <source>
        <dbReference type="EMBL" id="KAJ3053688.1"/>
    </source>
</evidence>
<dbReference type="EMBL" id="JADGJD010000187">
    <property type="protein sequence ID" value="KAJ3053688.1"/>
    <property type="molecule type" value="Genomic_DNA"/>
</dbReference>
<feature type="compositionally biased region" description="Basic and acidic residues" evidence="1">
    <location>
        <begin position="29"/>
        <end position="62"/>
    </location>
</feature>
<proteinExistence type="predicted"/>
<feature type="region of interest" description="Disordered" evidence="1">
    <location>
        <begin position="1"/>
        <end position="139"/>
    </location>
</feature>
<feature type="compositionally biased region" description="Basic and acidic residues" evidence="1">
    <location>
        <begin position="1"/>
        <end position="16"/>
    </location>
</feature>
<dbReference type="SMART" id="SM00160">
    <property type="entry name" value="RanBD"/>
    <property type="match status" value="1"/>
</dbReference>
<name>A0AAD5SFU1_9FUNG</name>
<dbReference type="Gene3D" id="2.30.29.30">
    <property type="entry name" value="Pleckstrin-homology domain (PH domain)/Phosphotyrosine-binding domain (PTB)"/>
    <property type="match status" value="1"/>
</dbReference>
<dbReference type="AlphaFoldDB" id="A0AAD5SFU1"/>
<feature type="region of interest" description="Disordered" evidence="1">
    <location>
        <begin position="257"/>
        <end position="285"/>
    </location>
</feature>
<evidence type="ECO:0000313" key="4">
    <source>
        <dbReference type="Proteomes" id="UP001212841"/>
    </source>
</evidence>
<dbReference type="SUPFAM" id="SSF50729">
    <property type="entry name" value="PH domain-like"/>
    <property type="match status" value="1"/>
</dbReference>
<evidence type="ECO:0000256" key="1">
    <source>
        <dbReference type="SAM" id="MobiDB-lite"/>
    </source>
</evidence>
<dbReference type="InterPro" id="IPR000156">
    <property type="entry name" value="Ran_bind_dom"/>
</dbReference>
<keyword evidence="4" id="KW-1185">Reference proteome</keyword>
<comment type="caution">
    <text evidence="3">The sequence shown here is derived from an EMBL/GenBank/DDBJ whole genome shotgun (WGS) entry which is preliminary data.</text>
</comment>
<dbReference type="InterPro" id="IPR011993">
    <property type="entry name" value="PH-like_dom_sf"/>
</dbReference>
<accession>A0AAD5SFU1</accession>
<organism evidence="3 4">
    <name type="scientific">Rhizophlyctis rosea</name>
    <dbReference type="NCBI Taxonomy" id="64517"/>
    <lineage>
        <taxon>Eukaryota</taxon>
        <taxon>Fungi</taxon>
        <taxon>Fungi incertae sedis</taxon>
        <taxon>Chytridiomycota</taxon>
        <taxon>Chytridiomycota incertae sedis</taxon>
        <taxon>Chytridiomycetes</taxon>
        <taxon>Rhizophlyctidales</taxon>
        <taxon>Rhizophlyctidaceae</taxon>
        <taxon>Rhizophlyctis</taxon>
    </lineage>
</organism>
<feature type="compositionally biased region" description="Polar residues" evidence="1">
    <location>
        <begin position="17"/>
        <end position="28"/>
    </location>
</feature>
<protein>
    <recommendedName>
        <fullName evidence="2">RanBD1 domain-containing protein</fullName>
    </recommendedName>
</protein>
<dbReference type="Pfam" id="PF00638">
    <property type="entry name" value="Ran_BP1"/>
    <property type="match status" value="1"/>
</dbReference>